<evidence type="ECO:0000256" key="6">
    <source>
        <dbReference type="SAM" id="Phobius"/>
    </source>
</evidence>
<feature type="transmembrane region" description="Helical" evidence="6">
    <location>
        <begin position="70"/>
        <end position="92"/>
    </location>
</feature>
<dbReference type="PANTHER" id="PTHR45138">
    <property type="entry name" value="REGULATORY COMPONENTS OF SENSORY TRANSDUCTION SYSTEM"/>
    <property type="match status" value="1"/>
</dbReference>
<evidence type="ECO:0000313" key="9">
    <source>
        <dbReference type="EMBL" id="PUX17584.1"/>
    </source>
</evidence>
<evidence type="ECO:0000313" key="11">
    <source>
        <dbReference type="Proteomes" id="UP000469927"/>
    </source>
</evidence>
<keyword evidence="4" id="KW-0547">Nucleotide-binding</keyword>
<comment type="catalytic activity">
    <reaction evidence="5">
        <text>2 GTP = 3',3'-c-di-GMP + 2 diphosphate</text>
        <dbReference type="Rhea" id="RHEA:24898"/>
        <dbReference type="ChEBI" id="CHEBI:33019"/>
        <dbReference type="ChEBI" id="CHEBI:37565"/>
        <dbReference type="ChEBI" id="CHEBI:58805"/>
        <dbReference type="EC" id="2.7.7.65"/>
    </reaction>
</comment>
<keyword evidence="4" id="KW-0342">GTP-binding</keyword>
<dbReference type="OrthoDB" id="9812260at2"/>
<evidence type="ECO:0000256" key="5">
    <source>
        <dbReference type="ARBA" id="ARBA00034247"/>
    </source>
</evidence>
<dbReference type="SMART" id="SM00267">
    <property type="entry name" value="GGDEF"/>
    <property type="match status" value="1"/>
</dbReference>
<comment type="cofactor">
    <cofactor evidence="1">
        <name>Mg(2+)</name>
        <dbReference type="ChEBI" id="CHEBI:18420"/>
    </cofactor>
</comment>
<evidence type="ECO:0000259" key="7">
    <source>
        <dbReference type="PROSITE" id="PS50887"/>
    </source>
</evidence>
<evidence type="ECO:0000256" key="4">
    <source>
        <dbReference type="ARBA" id="ARBA00023134"/>
    </source>
</evidence>
<keyword evidence="6" id="KW-1133">Transmembrane helix</keyword>
<accession>A0A2T7AYB0</accession>
<dbReference type="InterPro" id="IPR043128">
    <property type="entry name" value="Rev_trsase/Diguanyl_cyclase"/>
</dbReference>
<dbReference type="EMBL" id="WAGD01000021">
    <property type="protein sequence ID" value="KAB0882149.1"/>
    <property type="molecule type" value="Genomic_DNA"/>
</dbReference>
<evidence type="ECO:0000313" key="8">
    <source>
        <dbReference type="EMBL" id="KAB0882149.1"/>
    </source>
</evidence>
<comment type="caution">
    <text evidence="9">The sequence shown here is derived from an EMBL/GenBank/DDBJ whole genome shotgun (WGS) entry which is preliminary data.</text>
</comment>
<dbReference type="Gene3D" id="3.30.70.270">
    <property type="match status" value="1"/>
</dbReference>
<reference evidence="8 11" key="2">
    <citation type="submission" date="2019-08" db="EMBL/GenBank/DDBJ databases">
        <title>Prevalence, distribution, and phylogeny of type two toxin-antitoxin genes possessed by Cronobacter species where C. sakazakii homologs follow sequence type lineages.</title>
        <authorList>
            <person name="Finkelstein S."/>
            <person name="Negrete F."/>
            <person name="Jang H."/>
            <person name="Gopinath G.R."/>
            <person name="Tall B.D."/>
        </authorList>
    </citation>
    <scope>NUCLEOTIDE SEQUENCE [LARGE SCALE GENOMIC DNA]</scope>
    <source>
        <strain evidence="8 11">MOD1_GK1257</strain>
    </source>
</reference>
<dbReference type="GeneID" id="92211559"/>
<evidence type="ECO:0000256" key="2">
    <source>
        <dbReference type="ARBA" id="ARBA00004665"/>
    </source>
</evidence>
<dbReference type="FunFam" id="3.30.70.270:FF:000001">
    <property type="entry name" value="Diguanylate cyclase domain protein"/>
    <property type="match status" value="1"/>
</dbReference>
<evidence type="ECO:0000256" key="1">
    <source>
        <dbReference type="ARBA" id="ARBA00001946"/>
    </source>
</evidence>
<dbReference type="Proteomes" id="UP000469927">
    <property type="component" value="Unassembled WGS sequence"/>
</dbReference>
<dbReference type="GO" id="GO:0005525">
    <property type="term" value="F:GTP binding"/>
    <property type="evidence" value="ECO:0007669"/>
    <property type="project" value="UniProtKB-KW"/>
</dbReference>
<keyword evidence="11" id="KW-1185">Reference proteome</keyword>
<dbReference type="PROSITE" id="PS50887">
    <property type="entry name" value="GGDEF"/>
    <property type="match status" value="1"/>
</dbReference>
<feature type="domain" description="GGDEF" evidence="7">
    <location>
        <begin position="217"/>
        <end position="348"/>
    </location>
</feature>
<comment type="pathway">
    <text evidence="2">Purine metabolism; 3',5'-cyclic di-GMP biosynthesis.</text>
</comment>
<dbReference type="InterPro" id="IPR029787">
    <property type="entry name" value="Nucleotide_cyclase"/>
</dbReference>
<feature type="transmembrane region" description="Helical" evidence="6">
    <location>
        <begin position="21"/>
        <end position="40"/>
    </location>
</feature>
<keyword evidence="6" id="KW-0472">Membrane</keyword>
<dbReference type="NCBIfam" id="TIGR00254">
    <property type="entry name" value="GGDEF"/>
    <property type="match status" value="1"/>
</dbReference>
<proteinExistence type="predicted"/>
<feature type="transmembrane region" description="Helical" evidence="6">
    <location>
        <begin position="150"/>
        <end position="172"/>
    </location>
</feature>
<feature type="transmembrane region" description="Helical" evidence="6">
    <location>
        <begin position="121"/>
        <end position="138"/>
    </location>
</feature>
<evidence type="ECO:0000313" key="10">
    <source>
        <dbReference type="Proteomes" id="UP000244378"/>
    </source>
</evidence>
<dbReference type="GO" id="GO:0052621">
    <property type="term" value="F:diguanylate cyclase activity"/>
    <property type="evidence" value="ECO:0007669"/>
    <property type="project" value="UniProtKB-EC"/>
</dbReference>
<dbReference type="Proteomes" id="UP000244378">
    <property type="component" value="Unassembled WGS sequence"/>
</dbReference>
<evidence type="ECO:0000256" key="3">
    <source>
        <dbReference type="ARBA" id="ARBA00012528"/>
    </source>
</evidence>
<feature type="transmembrane region" description="Helical" evidence="6">
    <location>
        <begin position="98"/>
        <end position="114"/>
    </location>
</feature>
<dbReference type="CDD" id="cd01949">
    <property type="entry name" value="GGDEF"/>
    <property type="match status" value="1"/>
</dbReference>
<dbReference type="SUPFAM" id="SSF55073">
    <property type="entry name" value="Nucleotide cyclase"/>
    <property type="match status" value="1"/>
</dbReference>
<organism evidence="9 10">
    <name type="scientific">Cronobacter muytjensii</name>
    <dbReference type="NCBI Taxonomy" id="413501"/>
    <lineage>
        <taxon>Bacteria</taxon>
        <taxon>Pseudomonadati</taxon>
        <taxon>Pseudomonadota</taxon>
        <taxon>Gammaproteobacteria</taxon>
        <taxon>Enterobacterales</taxon>
        <taxon>Enterobacteriaceae</taxon>
        <taxon>Cronobacter</taxon>
    </lineage>
</organism>
<dbReference type="EC" id="2.7.7.65" evidence="3"/>
<keyword evidence="6" id="KW-0812">Transmembrane</keyword>
<feature type="transmembrane region" description="Helical" evidence="6">
    <location>
        <begin position="46"/>
        <end position="63"/>
    </location>
</feature>
<gene>
    <name evidence="9" type="ORF">AUN14_02630</name>
    <name evidence="8" type="ORF">FZI19_08730</name>
</gene>
<dbReference type="RefSeq" id="WP_038867369.1">
    <property type="nucleotide sequence ID" value="NZ_CP187979.1"/>
</dbReference>
<dbReference type="InterPro" id="IPR000160">
    <property type="entry name" value="GGDEF_dom"/>
</dbReference>
<dbReference type="AlphaFoldDB" id="A0A2T7AYB0"/>
<dbReference type="InterPro" id="IPR050469">
    <property type="entry name" value="Diguanylate_Cyclase"/>
</dbReference>
<dbReference type="PANTHER" id="PTHR45138:SF9">
    <property type="entry name" value="DIGUANYLATE CYCLASE DGCM-RELATED"/>
    <property type="match status" value="1"/>
</dbReference>
<reference evidence="9 10" key="1">
    <citation type="submission" date="2016-12" db="EMBL/GenBank/DDBJ databases">
        <title>Analysis of the Molecular Diversity Among Cronobacter Species Isolated from Filth Flies Using a Pan Genomic DNA Microarray.</title>
        <authorList>
            <person name="Pava-Ripoll M."/>
            <person name="Tall B."/>
            <person name="Farber J."/>
            <person name="Fanning S."/>
            <person name="Lehner A."/>
            <person name="Stephan R."/>
            <person name="Pagotto F."/>
            <person name="Iverson C."/>
            <person name="Ziobro G."/>
            <person name="Miller A."/>
            <person name="Pearson R."/>
            <person name="Yan Q."/>
            <person name="Kim M."/>
            <person name="Jeong S."/>
            <person name="Park J."/>
            <person name="Jun S."/>
            <person name="Choi H."/>
            <person name="Chung T."/>
            <person name="Yoo Y."/>
            <person name="Park E."/>
            <person name="Hwang S."/>
            <person name="Lee B."/>
            <person name="Sathyamoorthy V."/>
            <person name="Carter L."/>
            <person name="Mammel M."/>
            <person name="Jackson S."/>
            <person name="Kothary M."/>
            <person name="Patel I."/>
            <person name="Grim C."/>
            <person name="Gopinath G."/>
            <person name="Gangiredla J."/>
            <person name="Chase H."/>
        </authorList>
    </citation>
    <scope>NUCLEOTIDE SEQUENCE [LARGE SCALE GENOMIC DNA]</scope>
    <source>
        <strain evidence="9 10">MOD1-Md1s</strain>
    </source>
</reference>
<name>A0A2T7AYB0_9ENTR</name>
<protein>
    <recommendedName>
        <fullName evidence="3">diguanylate cyclase</fullName>
        <ecNumber evidence="3">2.7.7.65</ecNumber>
    </recommendedName>
</protein>
<dbReference type="EMBL" id="MSAE01000003">
    <property type="protein sequence ID" value="PUX17584.1"/>
    <property type="molecule type" value="Genomic_DNA"/>
</dbReference>
<dbReference type="Pfam" id="PF00990">
    <property type="entry name" value="GGDEF"/>
    <property type="match status" value="1"/>
</dbReference>
<sequence length="348" mass="39261">MSERDRDQLLSQATDQYWQHIIPIVWLALMIHVGLIFLFLSMGIPTLAIFNIFSVMVYIHCLNEIEHYRYLYVGTLMSVEILAHAIATTVMLGWESNFYLFVFSLIPIVSFSFQQVPVRRAIFLTAIAVLGTVGYALRDHMGTASGLSAPVLNGIGIANAVMAIGLLMYTTLRSVEFTHTMKFDLFNTASRDSLTNLYTRRHFMHQVSLLEKESGSHDVALLLLDIDHFKAINDSCGHSYGDMILQRIARAITDNVRESDIVARWGGEEFLVLMPETSLSDARRVAERLLTRIQEWVGQTDKNPREVTATLALSALGKEEGFERALNRADKMLYAGKQQGRNRLVIAD</sequence>